<dbReference type="GeneTree" id="ENSGT00940000163283"/>
<dbReference type="Pfam" id="PF00209">
    <property type="entry name" value="SNF"/>
    <property type="match status" value="1"/>
</dbReference>
<dbReference type="AlphaFoldDB" id="F6R5Q4"/>
<evidence type="ECO:0000256" key="1">
    <source>
        <dbReference type="ARBA" id="ARBA00004141"/>
    </source>
</evidence>
<feature type="binding site" evidence="6">
    <location>
        <position position="627"/>
    </location>
    <ligand>
        <name>Na(+)</name>
        <dbReference type="ChEBI" id="CHEBI:29101"/>
        <label>1</label>
    </ligand>
</feature>
<evidence type="ECO:0000313" key="9">
    <source>
        <dbReference type="Ensembl" id="ENSECAP00000010380.4"/>
    </source>
</evidence>
<comment type="subcellular location">
    <subcellularLocation>
        <location evidence="1">Membrane</location>
        <topology evidence="1">Multi-pass membrane protein</topology>
    </subcellularLocation>
</comment>
<evidence type="ECO:0000256" key="3">
    <source>
        <dbReference type="ARBA" id="ARBA00022692"/>
    </source>
</evidence>
<keyword evidence="2" id="KW-0813">Transport</keyword>
<feature type="transmembrane region" description="Helical" evidence="8">
    <location>
        <begin position="731"/>
        <end position="754"/>
    </location>
</feature>
<sequence>MRVPVAPHPHQHFGVAMFWILIVLTAFPELLRTLWKQCVSQPIIQVTWMCQCCLDAHPLPLLLDEHLRSQQKMRMAEAQRTKRRVAPDERSTQQGRPSLENTGAAPESQPGMKTEAQASEPSLSKTPSTELSESSPGSQIWDKVRRATWSPTSWVSEAQGLEARAAKARAWEAQAFEAQSRASQSKQNSVLRMIAAPLAKRKHLPEKLQVPEKEKSKVLFTRPVWSNKVEYILAQVGYSVRPGDLWHFTFLWLHNGGCSFLLIYIFMMFLIGIPLLFLEMAAGQRLRRGSIDVWKLISPWIGGVGYTSFLVCFIGGLYLNVVNAWTLSYLSQSFQFHLPWEKCPLVKNSTDFDPECAQTTPSMYFWYRLTLKASDRIEDGGPPVLSLSLSLLVAWCLVAAFMINGLKSTGKVMYLLVPVPYLIVLCLLIRSLLLDGAVFGLRHLASAKISAMYNMNVWCRAGTQVLFALGLGFGPVVAISSHMHPSNNCLHDAFLVALVNLVTMLLFTPFFFSLLGFRATVITQHCSEKSAEILMNLVATRKLPPEAQPPLNLFDRPTSIFTSWLKSLPHPIKSMVLSHVPECSLEQQFLKVKEGPSFAFLAVTETMSFIPGSVFWSILFFLMLLILELSTTIGNMQGIITPLQDTFSCFRKYTKLLTVVVFVLMFLCGLFFIRPSGIYFFKLLTEYWIVLPIIIIVIFENMAVAWAYGARRFLADFAILWDRPISPIIRWLWCCLSPILLLVLLVTTLIHLFLKSFTYVAWDSSTSKEVLRQYPSWGLLAMIALVIIGILPIPTYFVYCLTHGIPFNVTSWHKSRISSRCLPLSVQLSPIKEVQSEEILQDDN</sequence>
<dbReference type="InterPro" id="IPR000175">
    <property type="entry name" value="Na/ntran_symport"/>
</dbReference>
<dbReference type="GO" id="GO:0046872">
    <property type="term" value="F:metal ion binding"/>
    <property type="evidence" value="ECO:0007669"/>
    <property type="project" value="UniProtKB-KW"/>
</dbReference>
<feature type="transmembrane region" description="Helical" evidence="8">
    <location>
        <begin position="260"/>
        <end position="278"/>
    </location>
</feature>
<evidence type="ECO:0000256" key="4">
    <source>
        <dbReference type="ARBA" id="ARBA00022989"/>
    </source>
</evidence>
<feature type="transmembrane region" description="Helical" evidence="8">
    <location>
        <begin position="493"/>
        <end position="512"/>
    </location>
</feature>
<feature type="transmembrane region" description="Helical" evidence="8">
    <location>
        <begin position="415"/>
        <end position="441"/>
    </location>
</feature>
<feature type="compositionally biased region" description="Polar residues" evidence="7">
    <location>
        <begin position="116"/>
        <end position="138"/>
    </location>
</feature>
<dbReference type="PANTHER" id="PTHR11616:SF327">
    <property type="entry name" value="ORPHAN SODIUM- AND CHLORIDE-DEPENDENT NEUROTRANSMITTER TRANSPORTER NTT5"/>
    <property type="match status" value="1"/>
</dbReference>
<feature type="binding site" evidence="6">
    <location>
        <position position="237"/>
    </location>
    <ligand>
        <name>Na(+)</name>
        <dbReference type="ChEBI" id="CHEBI:29101"/>
        <label>1</label>
    </ligand>
</feature>
<feature type="transmembrane region" description="Helical" evidence="8">
    <location>
        <begin position="774"/>
        <end position="799"/>
    </location>
</feature>
<reference evidence="9 10" key="1">
    <citation type="journal article" date="2009" name="Science">
        <title>Genome sequence, comparative analysis, and population genetics of the domestic horse.</title>
        <authorList>
            <consortium name="Broad Institute Genome Sequencing Platform"/>
            <consortium name="Broad Institute Whole Genome Assembly Team"/>
            <person name="Wade C.M."/>
            <person name="Giulotto E."/>
            <person name="Sigurdsson S."/>
            <person name="Zoli M."/>
            <person name="Gnerre S."/>
            <person name="Imsland F."/>
            <person name="Lear T.L."/>
            <person name="Adelson D.L."/>
            <person name="Bailey E."/>
            <person name="Bellone R.R."/>
            <person name="Bloecker H."/>
            <person name="Distl O."/>
            <person name="Edgar R.C."/>
            <person name="Garber M."/>
            <person name="Leeb T."/>
            <person name="Mauceli E."/>
            <person name="MacLeod J.N."/>
            <person name="Penedo M.C.T."/>
            <person name="Raison J.M."/>
            <person name="Sharpe T."/>
            <person name="Vogel J."/>
            <person name="Andersson L."/>
            <person name="Antczak D.F."/>
            <person name="Biagi T."/>
            <person name="Binns M.M."/>
            <person name="Chowdhary B.P."/>
            <person name="Coleman S.J."/>
            <person name="Della Valle G."/>
            <person name="Fryc S."/>
            <person name="Guerin G."/>
            <person name="Hasegawa T."/>
            <person name="Hill E.W."/>
            <person name="Jurka J."/>
            <person name="Kiialainen A."/>
            <person name="Lindgren G."/>
            <person name="Liu J."/>
            <person name="Magnani E."/>
            <person name="Mickelson J.R."/>
            <person name="Murray J."/>
            <person name="Nergadze S.G."/>
            <person name="Onofrio R."/>
            <person name="Pedroni S."/>
            <person name="Piras M.F."/>
            <person name="Raudsepp T."/>
            <person name="Rocchi M."/>
            <person name="Roeed K.H."/>
            <person name="Ryder O.A."/>
            <person name="Searle S."/>
            <person name="Skow L."/>
            <person name="Swinburne J.E."/>
            <person name="Syvaenen A.C."/>
            <person name="Tozaki T."/>
            <person name="Valberg S.J."/>
            <person name="Vaudin M."/>
            <person name="White J.R."/>
            <person name="Zody M.C."/>
            <person name="Lander E.S."/>
            <person name="Lindblad-Toh K."/>
        </authorList>
    </citation>
    <scope>NUCLEOTIDE SEQUENCE [LARGE SCALE GENOMIC DNA]</scope>
    <source>
        <strain evidence="9 10">Thoroughbred</strain>
    </source>
</reference>
<dbReference type="GO" id="GO:0035725">
    <property type="term" value="P:sodium ion transmembrane transport"/>
    <property type="evidence" value="ECO:0000318"/>
    <property type="project" value="GO_Central"/>
</dbReference>
<dbReference type="Bgee" id="ENSECAG00000012631">
    <property type="expression patterns" value="Expressed in testis and 6 other cell types or tissues"/>
</dbReference>
<dbReference type="GO" id="GO:0005886">
    <property type="term" value="C:plasma membrane"/>
    <property type="evidence" value="ECO:0000318"/>
    <property type="project" value="GO_Central"/>
</dbReference>
<evidence type="ECO:0000256" key="2">
    <source>
        <dbReference type="ARBA" id="ARBA00022448"/>
    </source>
</evidence>
<feature type="transmembrane region" description="Helical" evidence="8">
    <location>
        <begin position="656"/>
        <end position="681"/>
    </location>
</feature>
<feature type="transmembrane region" description="Helical" evidence="8">
    <location>
        <begin position="384"/>
        <end position="403"/>
    </location>
</feature>
<keyword evidence="10" id="KW-1185">Reference proteome</keyword>
<feature type="compositionally biased region" description="Polar residues" evidence="7">
    <location>
        <begin position="92"/>
        <end position="101"/>
    </location>
</feature>
<feature type="transmembrane region" description="Helical" evidence="8">
    <location>
        <begin position="461"/>
        <end position="481"/>
    </location>
</feature>
<dbReference type="Ensembl" id="ENSECAT00000013114.4">
    <property type="protein sequence ID" value="ENSECAP00000010380.4"/>
    <property type="gene ID" value="ENSECAG00000012631.4"/>
</dbReference>
<accession>F6R5Q4</accession>
<evidence type="ECO:0000256" key="5">
    <source>
        <dbReference type="ARBA" id="ARBA00023136"/>
    </source>
</evidence>
<dbReference type="PaxDb" id="9796-ENSECAP00000010380"/>
<dbReference type="PROSITE" id="PS50267">
    <property type="entry name" value="NA_NEUROTRAN_SYMP_3"/>
    <property type="match status" value="1"/>
</dbReference>
<evidence type="ECO:0000256" key="8">
    <source>
        <dbReference type="SAM" id="Phobius"/>
    </source>
</evidence>
<feature type="transmembrane region" description="Helical" evidence="8">
    <location>
        <begin position="614"/>
        <end position="635"/>
    </location>
</feature>
<dbReference type="STRING" id="9796.ENSECAP00000010380"/>
<keyword evidence="6" id="KW-0915">Sodium</keyword>
<feature type="transmembrane region" description="Helical" evidence="8">
    <location>
        <begin position="299"/>
        <end position="319"/>
    </location>
</feature>
<reference evidence="9" key="3">
    <citation type="submission" date="2025-09" db="UniProtKB">
        <authorList>
            <consortium name="Ensembl"/>
        </authorList>
    </citation>
    <scope>IDENTIFICATION</scope>
    <source>
        <strain evidence="9">Thoroughbred</strain>
    </source>
</reference>
<feature type="compositionally biased region" description="Basic and acidic residues" evidence="7">
    <location>
        <begin position="73"/>
        <end position="91"/>
    </location>
</feature>
<keyword evidence="5 8" id="KW-0472">Membrane</keyword>
<keyword evidence="4 8" id="KW-1133">Transmembrane helix</keyword>
<feature type="binding site" evidence="6">
    <location>
        <position position="240"/>
    </location>
    <ligand>
        <name>Na(+)</name>
        <dbReference type="ChEBI" id="CHEBI:29101"/>
        <label>1</label>
    </ligand>
</feature>
<dbReference type="PROSITE" id="PS00754">
    <property type="entry name" value="NA_NEUROTRAN_SYMP_2"/>
    <property type="match status" value="1"/>
</dbReference>
<feature type="transmembrane region" description="Helical" evidence="8">
    <location>
        <begin position="687"/>
        <end position="710"/>
    </location>
</feature>
<dbReference type="HOGENOM" id="CLU_006855_7_2_1"/>
<feature type="transmembrane region" description="Helical" evidence="8">
    <location>
        <begin position="12"/>
        <end position="31"/>
    </location>
</feature>
<reference evidence="9" key="2">
    <citation type="submission" date="2025-08" db="UniProtKB">
        <authorList>
            <consortium name="Ensembl"/>
        </authorList>
    </citation>
    <scope>IDENTIFICATION</scope>
    <source>
        <strain evidence="9">Thoroughbred</strain>
    </source>
</reference>
<dbReference type="PANTHER" id="PTHR11616">
    <property type="entry name" value="SODIUM/CHLORIDE DEPENDENT TRANSPORTER"/>
    <property type="match status" value="1"/>
</dbReference>
<dbReference type="PRINTS" id="PR00176">
    <property type="entry name" value="NANEUSMPORT"/>
</dbReference>
<dbReference type="FunCoup" id="F6R5Q4">
    <property type="interactions" value="3"/>
</dbReference>
<gene>
    <name evidence="9" type="primary">SLC6A16</name>
    <name evidence="9" type="synonym">LOC100055225</name>
</gene>
<name>F6R5Q4_HORSE</name>
<feature type="region of interest" description="Disordered" evidence="7">
    <location>
        <begin position="73"/>
        <end position="142"/>
    </location>
</feature>
<dbReference type="GO" id="GO:0006865">
    <property type="term" value="P:amino acid transport"/>
    <property type="evidence" value="ECO:0000318"/>
    <property type="project" value="GO_Central"/>
</dbReference>
<dbReference type="InParanoid" id="F6R5Q4"/>
<dbReference type="InterPro" id="IPR037272">
    <property type="entry name" value="SNS_sf"/>
</dbReference>
<feature type="binding site" evidence="6">
    <location>
        <position position="500"/>
    </location>
    <ligand>
        <name>Na(+)</name>
        <dbReference type="ChEBI" id="CHEBI:29101"/>
        <label>1</label>
    </ligand>
</feature>
<proteinExistence type="predicted"/>
<keyword evidence="6" id="KW-0479">Metal-binding</keyword>
<keyword evidence="3 8" id="KW-0812">Transmembrane</keyword>
<dbReference type="SUPFAM" id="SSF161070">
    <property type="entry name" value="SNF-like"/>
    <property type="match status" value="1"/>
</dbReference>
<evidence type="ECO:0000313" key="10">
    <source>
        <dbReference type="Proteomes" id="UP000002281"/>
    </source>
</evidence>
<evidence type="ECO:0000256" key="7">
    <source>
        <dbReference type="SAM" id="MobiDB-lite"/>
    </source>
</evidence>
<dbReference type="Proteomes" id="UP000002281">
    <property type="component" value="Chromosome 10"/>
</dbReference>
<protein>
    <submittedName>
        <fullName evidence="9">Solute carrier family 6 member 16</fullName>
    </submittedName>
</protein>
<evidence type="ECO:0000256" key="6">
    <source>
        <dbReference type="PIRSR" id="PIRSR600175-1"/>
    </source>
</evidence>
<organism evidence="9 10">
    <name type="scientific">Equus caballus</name>
    <name type="common">Horse</name>
    <dbReference type="NCBI Taxonomy" id="9796"/>
    <lineage>
        <taxon>Eukaryota</taxon>
        <taxon>Metazoa</taxon>
        <taxon>Chordata</taxon>
        <taxon>Craniata</taxon>
        <taxon>Vertebrata</taxon>
        <taxon>Euteleostomi</taxon>
        <taxon>Mammalia</taxon>
        <taxon>Eutheria</taxon>
        <taxon>Laurasiatheria</taxon>
        <taxon>Perissodactyla</taxon>
        <taxon>Equidae</taxon>
        <taxon>Equus</taxon>
    </lineage>
</organism>